<feature type="signal peptide" evidence="1">
    <location>
        <begin position="1"/>
        <end position="19"/>
    </location>
</feature>
<dbReference type="Pfam" id="PF05345">
    <property type="entry name" value="He_PIG"/>
    <property type="match status" value="2"/>
</dbReference>
<dbReference type="Gene3D" id="2.60.40.10">
    <property type="entry name" value="Immunoglobulins"/>
    <property type="match status" value="2"/>
</dbReference>
<keyword evidence="3" id="KW-1185">Reference proteome</keyword>
<evidence type="ECO:0000313" key="3">
    <source>
        <dbReference type="Proteomes" id="UP000078348"/>
    </source>
</evidence>
<accession>A0A196SKM0</accession>
<comment type="caution">
    <text evidence="2">The sequence shown here is derived from an EMBL/GenBank/DDBJ whole genome shotgun (WGS) entry which is preliminary data.</text>
</comment>
<name>A0A196SKM0_BLAHN</name>
<keyword evidence="1" id="KW-0732">Signal</keyword>
<organism evidence="2 3">
    <name type="scientific">Blastocystis sp. subtype 1 (strain ATCC 50177 / NandII)</name>
    <dbReference type="NCBI Taxonomy" id="478820"/>
    <lineage>
        <taxon>Eukaryota</taxon>
        <taxon>Sar</taxon>
        <taxon>Stramenopiles</taxon>
        <taxon>Bigyra</taxon>
        <taxon>Opalozoa</taxon>
        <taxon>Opalinata</taxon>
        <taxon>Blastocystidae</taxon>
        <taxon>Blastocystis</taxon>
    </lineage>
</organism>
<dbReference type="Gene3D" id="2.60.120.260">
    <property type="entry name" value="Galactose-binding domain-like"/>
    <property type="match status" value="1"/>
</dbReference>
<dbReference type="EMBL" id="LXWW01000024">
    <property type="protein sequence ID" value="OAO17600.1"/>
    <property type="molecule type" value="Genomic_DNA"/>
</dbReference>
<feature type="non-terminal residue" evidence="2">
    <location>
        <position position="1190"/>
    </location>
</feature>
<dbReference type="Proteomes" id="UP000078348">
    <property type="component" value="Unassembled WGS sequence"/>
</dbReference>
<sequence length="1190" mass="129766">MNSLVLITLLLSSAMSTLACENGQVYVAVTKKCTSYADEESYKILNGADVVVTSQPFANNEERTDEYCLPAATNSQYTLRMVDSYGSSGDSWWSGAWVSVSGLYGNMLFKGFMTKAMEEDFLISLHYPVMKTQEWKTLASASSIASDWTAVNFADSAWTAATMGSAPAMTGTQYFRKAFTGIADLAAYEYRFNYRYGIVAYGAFDAYEFRGIIRPAFEVTVGNNVLAVELHYPTAGENAVEFDAFVAALTPTTSITDNTNCFVYPYPATMGGLIDSPMSAMDYYKTSFSQALRSNLPIAVTMDLTGPMALANGVRLWPSGSPDMNPTGFKWEGSMGTGDWATLIEVTDGYYMSNTYKMFYAIFANQAFKAFRLQITDCASSDIIKVYEVNPLVCNTAPPSSLTFEPASYTHYAYYQDVNIHPTIAFTDCTIQPTLPAGLTLNAATCTVTGKATAASPAATYTMTSTMGGNSISGTFSLEIPQCAGTFVQFVRTYKSLSNVEKFTVTDAASQQVVLSVGANAGQPSSQDWSTVLCLTGARYTVDVSSDGYTYWQMNSFLYVRALLFDDESETVTRVNYDATLGVSSERVINVKWAVAPHSAWEYHMGDVPAGWQTASGWTSAEMGAFPQTFTVDSLEDVAGFTISLRYLYGCVIYLNGVEVFRNGVDGDLSASSIGLNAYTDLLYHQISLPVKTMVIGDQPSVNYIQQGSNVIAVAIVAQTASQTSSVFDCTVRVMGSASLSRVFDYTVTASTTISGNEGAVASHYFGTSMQSSSCDSNFWQMVFDGDRREWISSVTLYLYYQQGIDQPKQFVLKARNNNLEEWTTLKTVTGMTWSLVGEQKKIWLENNKPYNQYRFEDFATGSETSCSWRIGAIDIAVDAAPVAIPELSYSTPIVINKDVEMGEVYPNSDYYFDFTITPALPAGIVIDTATGKISGTATVELPATTYSITAKKLGGGSSTATVSLSVEVCTGTKGLITLVARMDDWAAEGSYKLYAGKGTMGEVVSSVSAFKVSSGLNYGDFCVPNGLYTLEVFDSYKDGWYNPAGYYLTVDLGEMIIDMGQMPAATASLSTLFSSLIPFQINYSDWKVYNSETAVAANWNALDFDDAAWMTVKAANMGNHMTTTVYARHEVQMPSLEDYAVLNVRVKYTGGLTVYFNGNKVARFNLAEEFEAGTEAQTVHDASVFSKFH</sequence>
<protein>
    <submittedName>
        <fullName evidence="2">Uncharacterized protein</fullName>
    </submittedName>
</protein>
<evidence type="ECO:0000256" key="1">
    <source>
        <dbReference type="SAM" id="SignalP"/>
    </source>
</evidence>
<feature type="chain" id="PRO_5008274679" evidence="1">
    <location>
        <begin position="20"/>
        <end position="1190"/>
    </location>
</feature>
<evidence type="ECO:0000313" key="2">
    <source>
        <dbReference type="EMBL" id="OAO17600.1"/>
    </source>
</evidence>
<dbReference type="OrthoDB" id="527990at2759"/>
<gene>
    <name evidence="2" type="ORF">AV274_0678</name>
</gene>
<dbReference type="AlphaFoldDB" id="A0A196SKM0"/>
<dbReference type="InterPro" id="IPR013783">
    <property type="entry name" value="Ig-like_fold"/>
</dbReference>
<reference evidence="2 3" key="1">
    <citation type="submission" date="2016-05" db="EMBL/GenBank/DDBJ databases">
        <title>Nuclear genome of Blastocystis sp. subtype 1 NandII.</title>
        <authorList>
            <person name="Gentekaki E."/>
            <person name="Curtis B."/>
            <person name="Stairs C."/>
            <person name="Eme L."/>
            <person name="Herman E."/>
            <person name="Klimes V."/>
            <person name="Arias M.C."/>
            <person name="Elias M."/>
            <person name="Hilliou F."/>
            <person name="Klute M."/>
            <person name="Malik S.-B."/>
            <person name="Pightling A."/>
            <person name="Rachubinski R."/>
            <person name="Salas D."/>
            <person name="Schlacht A."/>
            <person name="Suga H."/>
            <person name="Archibald J."/>
            <person name="Ball S.G."/>
            <person name="Clark G."/>
            <person name="Dacks J."/>
            <person name="Van Der Giezen M."/>
            <person name="Tsaousis A."/>
            <person name="Roger A."/>
        </authorList>
    </citation>
    <scope>NUCLEOTIDE SEQUENCE [LARGE SCALE GENOMIC DNA]</scope>
    <source>
        <strain evidence="3">ATCC 50177 / NandII</strain>
    </source>
</reference>
<proteinExistence type="predicted"/>